<dbReference type="Proteomes" id="UP001500837">
    <property type="component" value="Unassembled WGS sequence"/>
</dbReference>
<name>A0AAV3S9E0_9EURY</name>
<feature type="transmembrane region" description="Helical" evidence="1">
    <location>
        <begin position="20"/>
        <end position="41"/>
    </location>
</feature>
<reference evidence="2 3" key="1">
    <citation type="journal article" date="2019" name="Int. J. Syst. Evol. Microbiol.">
        <title>The Global Catalogue of Microorganisms (GCM) 10K type strain sequencing project: providing services to taxonomists for standard genome sequencing and annotation.</title>
        <authorList>
            <consortium name="The Broad Institute Genomics Platform"/>
            <consortium name="The Broad Institute Genome Sequencing Center for Infectious Disease"/>
            <person name="Wu L."/>
            <person name="Ma J."/>
        </authorList>
    </citation>
    <scope>NUCLEOTIDE SEQUENCE [LARGE SCALE GENOMIC DNA]</scope>
    <source>
        <strain evidence="2 3">JCM 16330</strain>
    </source>
</reference>
<feature type="transmembrane region" description="Helical" evidence="1">
    <location>
        <begin position="53"/>
        <end position="80"/>
    </location>
</feature>
<accession>A0AAV3S9E0</accession>
<keyword evidence="1" id="KW-0472">Membrane</keyword>
<evidence type="ECO:0000313" key="3">
    <source>
        <dbReference type="Proteomes" id="UP001500837"/>
    </source>
</evidence>
<evidence type="ECO:0000313" key="2">
    <source>
        <dbReference type="EMBL" id="GAA0309942.1"/>
    </source>
</evidence>
<evidence type="ECO:0000256" key="1">
    <source>
        <dbReference type="SAM" id="Phobius"/>
    </source>
</evidence>
<protein>
    <submittedName>
        <fullName evidence="2">Uncharacterized protein</fullName>
    </submittedName>
</protein>
<organism evidence="2 3">
    <name type="scientific">Halarchaeum salinum</name>
    <dbReference type="NCBI Taxonomy" id="489912"/>
    <lineage>
        <taxon>Archaea</taxon>
        <taxon>Methanobacteriati</taxon>
        <taxon>Methanobacteriota</taxon>
        <taxon>Stenosarchaea group</taxon>
        <taxon>Halobacteria</taxon>
        <taxon>Halobacteriales</taxon>
        <taxon>Halobacteriaceae</taxon>
    </lineage>
</organism>
<keyword evidence="3" id="KW-1185">Reference proteome</keyword>
<dbReference type="EMBL" id="BAAABL010000075">
    <property type="protein sequence ID" value="GAA0309942.1"/>
    <property type="molecule type" value="Genomic_DNA"/>
</dbReference>
<comment type="caution">
    <text evidence="2">The sequence shown here is derived from an EMBL/GenBank/DDBJ whole genome shotgun (WGS) entry which is preliminary data.</text>
</comment>
<proteinExistence type="predicted"/>
<keyword evidence="1" id="KW-0812">Transmembrane</keyword>
<gene>
    <name evidence="2" type="ORF">GCM10009066_24210</name>
</gene>
<sequence length="88" mass="9484">MSNNEVEIKYLQEIESKVGNSTPILGILVLVGYILTISVSIMQGAEIGEVMPIILIGGVVATIILISLFTILSKIALWWVPSENVAES</sequence>
<dbReference type="AlphaFoldDB" id="A0AAV3S9E0"/>
<keyword evidence="1" id="KW-1133">Transmembrane helix</keyword>